<evidence type="ECO:0000259" key="6">
    <source>
        <dbReference type="PROSITE" id="PS51898"/>
    </source>
</evidence>
<evidence type="ECO:0008006" key="10">
    <source>
        <dbReference type="Google" id="ProtNLM"/>
    </source>
</evidence>
<dbReference type="Pfam" id="PF13495">
    <property type="entry name" value="Phage_int_SAM_4"/>
    <property type="match status" value="1"/>
</dbReference>
<keyword evidence="3 5" id="KW-0238">DNA-binding</keyword>
<dbReference type="PROSITE" id="PS51898">
    <property type="entry name" value="TYR_RECOMBINASE"/>
    <property type="match status" value="1"/>
</dbReference>
<sequence length="411" mass="47773">MFDIEYLILIFRDEFNYFMMKKVVKLLPLQHRNKDCVAIQFDFNDSIKAAVMKVGAKWSKTHTCFYILNETKLKQRLFLSLKKLNCFVDYSAMPKVDQVKKSVNKEASLPKSHAHALQVFEDYLIGQRKSPSTVHTYRNFLNLFLNYYAKRDLASIDLRSIEIFLEQVMAKRGYSVSSHRQCISALKHFSELNLGMKYDPANLYMPRKDKKLPVVLSSTEIVLILRSTKNLKHRAILGLLYSSGLRIGELLKLKLGDVDLERNTIYVKQSKGRKDRNCSLGQRIRPMLLNYAQTYQPKVFLFEGEEEGKPYNATSIRQFLKRSCQAAGIQKHVTPHTLRHSYATHLLENGVDVRYIQELLGHSRPETTMIYTHVTERKIDEITNPLDSAIQKFNRMDNETPNPLLSRNENK</sequence>
<dbReference type="PROSITE" id="PS51900">
    <property type="entry name" value="CB"/>
    <property type="match status" value="1"/>
</dbReference>
<reference evidence="9" key="1">
    <citation type="journal article" date="2019" name="Int. J. Syst. Evol. Microbiol.">
        <title>The Global Catalogue of Microorganisms (GCM) 10K type strain sequencing project: providing services to taxonomists for standard genome sequencing and annotation.</title>
        <authorList>
            <consortium name="The Broad Institute Genomics Platform"/>
            <consortium name="The Broad Institute Genome Sequencing Center for Infectious Disease"/>
            <person name="Wu L."/>
            <person name="Ma J."/>
        </authorList>
    </citation>
    <scope>NUCLEOTIDE SEQUENCE [LARGE SCALE GENOMIC DNA]</scope>
    <source>
        <strain evidence="9">CGMCC 1.12931</strain>
    </source>
</reference>
<keyword evidence="9" id="KW-1185">Reference proteome</keyword>
<proteinExistence type="inferred from homology"/>
<dbReference type="PANTHER" id="PTHR30349">
    <property type="entry name" value="PHAGE INTEGRASE-RELATED"/>
    <property type="match status" value="1"/>
</dbReference>
<dbReference type="PANTHER" id="PTHR30349:SF64">
    <property type="entry name" value="PROPHAGE INTEGRASE INTD-RELATED"/>
    <property type="match status" value="1"/>
</dbReference>
<dbReference type="InterPro" id="IPR044068">
    <property type="entry name" value="CB"/>
</dbReference>
<keyword evidence="2" id="KW-0229">DNA integration</keyword>
<evidence type="ECO:0000256" key="3">
    <source>
        <dbReference type="ARBA" id="ARBA00023125"/>
    </source>
</evidence>
<evidence type="ECO:0000256" key="2">
    <source>
        <dbReference type="ARBA" id="ARBA00022908"/>
    </source>
</evidence>
<evidence type="ECO:0000259" key="7">
    <source>
        <dbReference type="PROSITE" id="PS51900"/>
    </source>
</evidence>
<dbReference type="Proteomes" id="UP000599179">
    <property type="component" value="Unassembled WGS sequence"/>
</dbReference>
<gene>
    <name evidence="8" type="ORF">GCM10010832_06850</name>
</gene>
<evidence type="ECO:0000256" key="4">
    <source>
        <dbReference type="ARBA" id="ARBA00023172"/>
    </source>
</evidence>
<dbReference type="EMBL" id="BMGM01000002">
    <property type="protein sequence ID" value="GGE28843.1"/>
    <property type="molecule type" value="Genomic_DNA"/>
</dbReference>
<evidence type="ECO:0000256" key="1">
    <source>
        <dbReference type="ARBA" id="ARBA00008857"/>
    </source>
</evidence>
<dbReference type="InterPro" id="IPR013762">
    <property type="entry name" value="Integrase-like_cat_sf"/>
</dbReference>
<dbReference type="Gene3D" id="1.10.150.130">
    <property type="match status" value="1"/>
</dbReference>
<dbReference type="InterPro" id="IPR010998">
    <property type="entry name" value="Integrase_recombinase_N"/>
</dbReference>
<dbReference type="Pfam" id="PF00589">
    <property type="entry name" value="Phage_integrase"/>
    <property type="match status" value="1"/>
</dbReference>
<dbReference type="Gene3D" id="1.10.443.10">
    <property type="entry name" value="Intergrase catalytic core"/>
    <property type="match status" value="1"/>
</dbReference>
<comment type="similarity">
    <text evidence="1">Belongs to the 'phage' integrase family.</text>
</comment>
<protein>
    <recommendedName>
        <fullName evidence="10">Site-specific recombinase XerD</fullName>
    </recommendedName>
</protein>
<evidence type="ECO:0000256" key="5">
    <source>
        <dbReference type="PROSITE-ProRule" id="PRU01248"/>
    </source>
</evidence>
<evidence type="ECO:0000313" key="9">
    <source>
        <dbReference type="Proteomes" id="UP000599179"/>
    </source>
</evidence>
<organism evidence="8 9">
    <name type="scientific">Psychroflexus planctonicus</name>
    <dbReference type="NCBI Taxonomy" id="1526575"/>
    <lineage>
        <taxon>Bacteria</taxon>
        <taxon>Pseudomonadati</taxon>
        <taxon>Bacteroidota</taxon>
        <taxon>Flavobacteriia</taxon>
        <taxon>Flavobacteriales</taxon>
        <taxon>Flavobacteriaceae</taxon>
        <taxon>Psychroflexus</taxon>
    </lineage>
</organism>
<keyword evidence="4" id="KW-0233">DNA recombination</keyword>
<comment type="caution">
    <text evidence="8">The sequence shown here is derived from an EMBL/GenBank/DDBJ whole genome shotgun (WGS) entry which is preliminary data.</text>
</comment>
<dbReference type="InterPro" id="IPR004107">
    <property type="entry name" value="Integrase_SAM-like_N"/>
</dbReference>
<dbReference type="InterPro" id="IPR050090">
    <property type="entry name" value="Tyrosine_recombinase_XerCD"/>
</dbReference>
<evidence type="ECO:0000313" key="8">
    <source>
        <dbReference type="EMBL" id="GGE28843.1"/>
    </source>
</evidence>
<feature type="domain" description="Tyr recombinase" evidence="6">
    <location>
        <begin position="211"/>
        <end position="384"/>
    </location>
</feature>
<name>A0ABQ1SGN6_9FLAO</name>
<dbReference type="SUPFAM" id="SSF56349">
    <property type="entry name" value="DNA breaking-rejoining enzymes"/>
    <property type="match status" value="1"/>
</dbReference>
<dbReference type="InterPro" id="IPR002104">
    <property type="entry name" value="Integrase_catalytic"/>
</dbReference>
<dbReference type="InterPro" id="IPR011010">
    <property type="entry name" value="DNA_brk_join_enz"/>
</dbReference>
<accession>A0ABQ1SGN6</accession>
<feature type="domain" description="Core-binding (CB)" evidence="7">
    <location>
        <begin position="111"/>
        <end position="194"/>
    </location>
</feature>